<name>A0A379DHB3_9PORP</name>
<evidence type="ECO:0000256" key="1">
    <source>
        <dbReference type="SAM" id="SignalP"/>
    </source>
</evidence>
<feature type="chain" id="PRO_5016987365" description="DUF4252 domain-containing protein" evidence="1">
    <location>
        <begin position="26"/>
        <end position="166"/>
    </location>
</feature>
<keyword evidence="1" id="KW-0732">Signal</keyword>
<organism evidence="2 3">
    <name type="scientific">Porphyromonas macacae</name>
    <dbReference type="NCBI Taxonomy" id="28115"/>
    <lineage>
        <taxon>Bacteria</taxon>
        <taxon>Pseudomonadati</taxon>
        <taxon>Bacteroidota</taxon>
        <taxon>Bacteroidia</taxon>
        <taxon>Bacteroidales</taxon>
        <taxon>Porphyromonadaceae</taxon>
        <taxon>Porphyromonas</taxon>
    </lineage>
</organism>
<dbReference type="AlphaFoldDB" id="A0A379DHB3"/>
<dbReference type="EMBL" id="UGTI01000001">
    <property type="protein sequence ID" value="SUB77769.1"/>
    <property type="molecule type" value="Genomic_DNA"/>
</dbReference>
<sequence>MKKMFLRSFIPTLLLLLMLWQPARAANAPADFPQNHAVSRIFKKYARHKSASLVNLEEDTLKRKGGEVFGVKGLKRMITLTLKNPTAEMVKDVQLVITQDKRNSDDIQEVYDSGYLVSAYYRLDVSGANSSYLLYRYDRNRNHIILIYMQGEIDSQELLNLLHGKK</sequence>
<protein>
    <recommendedName>
        <fullName evidence="4">DUF4252 domain-containing protein</fullName>
    </recommendedName>
</protein>
<dbReference type="Proteomes" id="UP000254263">
    <property type="component" value="Unassembled WGS sequence"/>
</dbReference>
<evidence type="ECO:0000313" key="3">
    <source>
        <dbReference type="Proteomes" id="UP000254263"/>
    </source>
</evidence>
<proteinExistence type="predicted"/>
<reference evidence="2 3" key="1">
    <citation type="submission" date="2018-06" db="EMBL/GenBank/DDBJ databases">
        <authorList>
            <consortium name="Pathogen Informatics"/>
            <person name="Doyle S."/>
        </authorList>
    </citation>
    <scope>NUCLEOTIDE SEQUENCE [LARGE SCALE GENOMIC DNA]</scope>
    <source>
        <strain evidence="2 3">NCTC13100</strain>
    </source>
</reference>
<accession>A0A379DHB3</accession>
<gene>
    <name evidence="2" type="ORF">NCTC13100_00908</name>
</gene>
<dbReference type="InterPro" id="IPR046090">
    <property type="entry name" value="DUF6108"/>
</dbReference>
<dbReference type="Pfam" id="PF19603">
    <property type="entry name" value="DUF6108"/>
    <property type="match status" value="1"/>
</dbReference>
<evidence type="ECO:0000313" key="2">
    <source>
        <dbReference type="EMBL" id="SUB77769.1"/>
    </source>
</evidence>
<evidence type="ECO:0008006" key="4">
    <source>
        <dbReference type="Google" id="ProtNLM"/>
    </source>
</evidence>
<feature type="signal peptide" evidence="1">
    <location>
        <begin position="1"/>
        <end position="25"/>
    </location>
</feature>